<sequence>MASNILPLQLFPQNLTHDLLTEVAPELDTLKGEVLLEKFSGMLQPALDAVVTAYQLASANKITEQAFELFLQNLVLAANEG</sequence>
<dbReference type="RefSeq" id="WP_092309259.1">
    <property type="nucleotide sequence ID" value="NZ_FNTJ01000001.1"/>
</dbReference>
<evidence type="ECO:0000313" key="1">
    <source>
        <dbReference type="EMBL" id="SEB44566.1"/>
    </source>
</evidence>
<dbReference type="EMBL" id="FNTJ01000001">
    <property type="protein sequence ID" value="SEB44566.1"/>
    <property type="molecule type" value="Genomic_DNA"/>
</dbReference>
<protein>
    <submittedName>
        <fullName evidence="1">Uncharacterized protein</fullName>
    </submittedName>
</protein>
<accession>A0A1H4JF10</accession>
<dbReference type="Proteomes" id="UP000198982">
    <property type="component" value="Unassembled WGS sequence"/>
</dbReference>
<name>A0A1H4JF10_9PSED</name>
<keyword evidence="2" id="KW-1185">Reference proteome</keyword>
<organism evidence="1 2">
    <name type="scientific">Pseudomonas saponiphila</name>
    <dbReference type="NCBI Taxonomy" id="556534"/>
    <lineage>
        <taxon>Bacteria</taxon>
        <taxon>Pseudomonadati</taxon>
        <taxon>Pseudomonadota</taxon>
        <taxon>Gammaproteobacteria</taxon>
        <taxon>Pseudomonadales</taxon>
        <taxon>Pseudomonadaceae</taxon>
        <taxon>Pseudomonas</taxon>
    </lineage>
</organism>
<dbReference type="AlphaFoldDB" id="A0A1H4JF10"/>
<reference evidence="2" key="1">
    <citation type="submission" date="2016-10" db="EMBL/GenBank/DDBJ databases">
        <authorList>
            <person name="Varghese N."/>
            <person name="Submissions S."/>
        </authorList>
    </citation>
    <scope>NUCLEOTIDE SEQUENCE [LARGE SCALE GENOMIC DNA]</scope>
    <source>
        <strain evidence="2">DSM 9751</strain>
    </source>
</reference>
<gene>
    <name evidence="1" type="ORF">SAMN05216178_0357</name>
</gene>
<proteinExistence type="predicted"/>
<evidence type="ECO:0000313" key="2">
    <source>
        <dbReference type="Proteomes" id="UP000198982"/>
    </source>
</evidence>